<reference evidence="2 3" key="1">
    <citation type="submission" date="2019-02" db="EMBL/GenBank/DDBJ databases">
        <title>Deep-cultivation of Planctomycetes and their phenomic and genomic characterization uncovers novel biology.</title>
        <authorList>
            <person name="Wiegand S."/>
            <person name="Jogler M."/>
            <person name="Boedeker C."/>
            <person name="Pinto D."/>
            <person name="Vollmers J."/>
            <person name="Rivas-Marin E."/>
            <person name="Kohn T."/>
            <person name="Peeters S.H."/>
            <person name="Heuer A."/>
            <person name="Rast P."/>
            <person name="Oberbeckmann S."/>
            <person name="Bunk B."/>
            <person name="Jeske O."/>
            <person name="Meyerdierks A."/>
            <person name="Storesund J.E."/>
            <person name="Kallscheuer N."/>
            <person name="Luecker S."/>
            <person name="Lage O.M."/>
            <person name="Pohl T."/>
            <person name="Merkel B.J."/>
            <person name="Hornburger P."/>
            <person name="Mueller R.-W."/>
            <person name="Bruemmer F."/>
            <person name="Labrenz M."/>
            <person name="Spormann A.M."/>
            <person name="Op Den Camp H."/>
            <person name="Overmann J."/>
            <person name="Amann R."/>
            <person name="Jetten M.S.M."/>
            <person name="Mascher T."/>
            <person name="Medema M.H."/>
            <person name="Devos D.P."/>
            <person name="Kaster A.-K."/>
            <person name="Ovreas L."/>
            <person name="Rohde M."/>
            <person name="Galperin M.Y."/>
            <person name="Jogler C."/>
        </authorList>
    </citation>
    <scope>NUCLEOTIDE SEQUENCE [LARGE SCALE GENOMIC DNA]</scope>
    <source>
        <strain evidence="2 3">Poly51</strain>
    </source>
</reference>
<organism evidence="2 3">
    <name type="scientific">Rubripirellula tenax</name>
    <dbReference type="NCBI Taxonomy" id="2528015"/>
    <lineage>
        <taxon>Bacteria</taxon>
        <taxon>Pseudomonadati</taxon>
        <taxon>Planctomycetota</taxon>
        <taxon>Planctomycetia</taxon>
        <taxon>Pirellulales</taxon>
        <taxon>Pirellulaceae</taxon>
        <taxon>Rubripirellula</taxon>
    </lineage>
</organism>
<evidence type="ECO:0000313" key="3">
    <source>
        <dbReference type="Proteomes" id="UP000318288"/>
    </source>
</evidence>
<keyword evidence="3" id="KW-1185">Reference proteome</keyword>
<gene>
    <name evidence="2" type="ORF">Poly51_30900</name>
</gene>
<dbReference type="EMBL" id="SJPW01000004">
    <property type="protein sequence ID" value="TWU54373.1"/>
    <property type="molecule type" value="Genomic_DNA"/>
</dbReference>
<evidence type="ECO:0000313" key="2">
    <source>
        <dbReference type="EMBL" id="TWU54373.1"/>
    </source>
</evidence>
<accession>A0A5C6EXM7</accession>
<sequence length="262" mass="29412">MPVYLPARSTPNCLPPEPMPVKLWQRCCHFPMFDQRPSINADNHAMHRSGGGHVFLRSRQPPPPGDGHRSAEGRMITIADIKSSPRVVEDLDWPFDFSLPRADDDSDWIHLKPETPFTVIAGDGTGGVFLAYGSGDVEVLPVLHGTSEGQAGKVASNLTEWLPILMAIPYWRDLLKFSGGGDLDEMRKTATFMEKEYAEDFGDLPEARQRIMDVLPIPTLDDPIKVLHDNVHGTDCVLVAEDGYEYESLFNRFKPSDNRNWR</sequence>
<evidence type="ECO:0000256" key="1">
    <source>
        <dbReference type="SAM" id="MobiDB-lite"/>
    </source>
</evidence>
<dbReference type="AlphaFoldDB" id="A0A5C6EXM7"/>
<dbReference type="Proteomes" id="UP000318288">
    <property type="component" value="Unassembled WGS sequence"/>
</dbReference>
<protein>
    <submittedName>
        <fullName evidence="2">Uncharacterized protein</fullName>
    </submittedName>
</protein>
<feature type="region of interest" description="Disordered" evidence="1">
    <location>
        <begin position="40"/>
        <end position="71"/>
    </location>
</feature>
<comment type="caution">
    <text evidence="2">The sequence shown here is derived from an EMBL/GenBank/DDBJ whole genome shotgun (WGS) entry which is preliminary data.</text>
</comment>
<proteinExistence type="predicted"/>
<name>A0A5C6EXM7_9BACT</name>